<evidence type="ECO:0000256" key="1">
    <source>
        <dbReference type="SAM" id="MobiDB-lite"/>
    </source>
</evidence>
<evidence type="ECO:0008006" key="3">
    <source>
        <dbReference type="Google" id="ProtNLM"/>
    </source>
</evidence>
<accession>A0AAU7PH91</accession>
<sequence>MAYRMWKKGRTNDYKFIDSAIAEQYNIGGVDMWLYAYVGPKQVADNTDLSYGGDYYGSDSTVVSSIGDLIFGDTPSRNYNLEAITLSCVYQVQEATPDLKIPGLFFNFNTMDITIHYNTMIQRLGRKIMPGDVIELPNLRDFDVLGKDSGLNRFYVVQDGFRTSEGYSVTWQHHIYKLRVKPLTDSPEYSDLLGNNNYPDDPDDPNNGNGNTDDGSSENSSYGNEMDIMNRIIMQADDEVPYIHFTNEHLFDDRPDTVDLSKYMLNGYELPEEPANKMYFLKKTYPVLKELSNDTWISVEVKRGTIFPRKPMDGDFFFKENEADVTGFSLYQYDKSAKKWLNCDVEYTTESTPPQGVDDFYIEYKEPHIYQYLNGKWGEPEVTYVNDPFTSNSVYGNIDSQQDYRPKIPPARGTVPEGNMFPSDAVDGDYYYRTDYTPVTLWEYSASKNSWVIFDYGGRKPWEGADLALTEFVNSPNRVPLHDAVKPNTAYRIHKDSE</sequence>
<protein>
    <recommendedName>
        <fullName evidence="3">Baseplate wedge subunit</fullName>
    </recommendedName>
</protein>
<organism evidence="2">
    <name type="scientific">Escherichia phage fEgEco12</name>
    <dbReference type="NCBI Taxonomy" id="3158837"/>
    <lineage>
        <taxon>Viruses</taxon>
        <taxon>Duplodnaviria</taxon>
        <taxon>Heunggongvirae</taxon>
        <taxon>Uroviricota</taxon>
        <taxon>Caudoviricetes</taxon>
    </lineage>
</organism>
<feature type="compositionally biased region" description="Low complexity" evidence="1">
    <location>
        <begin position="194"/>
        <end position="221"/>
    </location>
</feature>
<name>A0AAU7PH91_9CAUD</name>
<reference evidence="2" key="1">
    <citation type="submission" date="2024-05" db="EMBL/GenBank/DDBJ databases">
        <authorList>
            <person name="Badawy S."/>
            <person name="Skurnik M."/>
        </authorList>
    </citation>
    <scope>NUCLEOTIDE SEQUENCE</scope>
</reference>
<proteinExistence type="predicted"/>
<evidence type="ECO:0000313" key="2">
    <source>
        <dbReference type="EMBL" id="XBS49408.1"/>
    </source>
</evidence>
<dbReference type="EMBL" id="PP777464">
    <property type="protein sequence ID" value="XBS49408.1"/>
    <property type="molecule type" value="Genomic_DNA"/>
</dbReference>
<feature type="region of interest" description="Disordered" evidence="1">
    <location>
        <begin position="189"/>
        <end position="222"/>
    </location>
</feature>